<name>A0A2S7E876_9XANT</name>
<reference evidence="2" key="1">
    <citation type="submission" date="2016-08" db="EMBL/GenBank/DDBJ databases">
        <authorList>
            <person name="Merda D."/>
            <person name="Briand M."/>
            <person name="Taghouti G."/>
            <person name="Carrere S."/>
            <person name="Gouzy J."/>
            <person name="Portier P."/>
            <person name="Jacques M.-A."/>
            <person name="Fischer-Le Saux M."/>
        </authorList>
    </citation>
    <scope>NUCLEOTIDE SEQUENCE [LARGE SCALE GENOMIC DNA]</scope>
    <source>
        <strain evidence="2">CFBP1817</strain>
    </source>
</reference>
<dbReference type="RefSeq" id="WP_128418380.1">
    <property type="nucleotide sequence ID" value="NZ_MDEJ01000211.1"/>
</dbReference>
<organism evidence="1 2">
    <name type="scientific">Xanthomonas populi</name>
    <dbReference type="NCBI Taxonomy" id="53414"/>
    <lineage>
        <taxon>Bacteria</taxon>
        <taxon>Pseudomonadati</taxon>
        <taxon>Pseudomonadota</taxon>
        <taxon>Gammaproteobacteria</taxon>
        <taxon>Lysobacterales</taxon>
        <taxon>Lysobacteraceae</taxon>
        <taxon>Xanthomonas</taxon>
    </lineage>
</organism>
<gene>
    <name evidence="1" type="ORF">XpopCFBP1817_19400</name>
</gene>
<dbReference type="OrthoDB" id="1493578at2"/>
<comment type="caution">
    <text evidence="1">The sequence shown here is derived from an EMBL/GenBank/DDBJ whole genome shotgun (WGS) entry which is preliminary data.</text>
</comment>
<sequence>MAEIMMADPAGPLVSEQFDSLGYVVAPRMLPRAQLDAAFRYYISYVGMEGFYRIYDKVNALDRYADALSEAWMPDVQKVIEAATGRRLLPTYSFARIYTTQSRLRKHVDHHSCEISATMTVGHHHAPADWPILVESGGKDVPVSLEIGDALIYKGTELPHWREPLASGIWCQVFFHFVDAAGPFTDRIYDGRSKLGPGPCRGPAD</sequence>
<dbReference type="Proteomes" id="UP000239939">
    <property type="component" value="Unassembled WGS sequence"/>
</dbReference>
<keyword evidence="2" id="KW-1185">Reference proteome</keyword>
<evidence type="ECO:0000313" key="2">
    <source>
        <dbReference type="Proteomes" id="UP000239939"/>
    </source>
</evidence>
<accession>A0A2S7E876</accession>
<protein>
    <recommendedName>
        <fullName evidence="3">Ferrochelatase</fullName>
    </recommendedName>
</protein>
<proteinExistence type="predicted"/>
<evidence type="ECO:0000313" key="1">
    <source>
        <dbReference type="EMBL" id="PPU86339.1"/>
    </source>
</evidence>
<dbReference type="EMBL" id="MDEJ01000211">
    <property type="protein sequence ID" value="PPU86339.1"/>
    <property type="molecule type" value="Genomic_DNA"/>
</dbReference>
<dbReference type="AlphaFoldDB" id="A0A2S7E876"/>
<evidence type="ECO:0008006" key="3">
    <source>
        <dbReference type="Google" id="ProtNLM"/>
    </source>
</evidence>